<evidence type="ECO:0000313" key="1">
    <source>
        <dbReference type="EMBL" id="KAH3893359.1"/>
    </source>
</evidence>
<gene>
    <name evidence="1" type="ORF">DPMN_017506</name>
</gene>
<protein>
    <submittedName>
        <fullName evidence="1">Uncharacterized protein</fullName>
    </submittedName>
</protein>
<dbReference type="EMBL" id="JAIWYP010000001">
    <property type="protein sequence ID" value="KAH3893359.1"/>
    <property type="molecule type" value="Genomic_DNA"/>
</dbReference>
<proteinExistence type="predicted"/>
<evidence type="ECO:0000313" key="2">
    <source>
        <dbReference type="Proteomes" id="UP000828390"/>
    </source>
</evidence>
<organism evidence="1 2">
    <name type="scientific">Dreissena polymorpha</name>
    <name type="common">Zebra mussel</name>
    <name type="synonym">Mytilus polymorpha</name>
    <dbReference type="NCBI Taxonomy" id="45954"/>
    <lineage>
        <taxon>Eukaryota</taxon>
        <taxon>Metazoa</taxon>
        <taxon>Spiralia</taxon>
        <taxon>Lophotrochozoa</taxon>
        <taxon>Mollusca</taxon>
        <taxon>Bivalvia</taxon>
        <taxon>Autobranchia</taxon>
        <taxon>Heteroconchia</taxon>
        <taxon>Euheterodonta</taxon>
        <taxon>Imparidentia</taxon>
        <taxon>Neoheterodontei</taxon>
        <taxon>Myida</taxon>
        <taxon>Dreissenoidea</taxon>
        <taxon>Dreissenidae</taxon>
        <taxon>Dreissena</taxon>
    </lineage>
</organism>
<accession>A0A9D4NGU2</accession>
<reference evidence="1" key="2">
    <citation type="submission" date="2020-11" db="EMBL/GenBank/DDBJ databases">
        <authorList>
            <person name="McCartney M.A."/>
            <person name="Auch B."/>
            <person name="Kono T."/>
            <person name="Mallez S."/>
            <person name="Becker A."/>
            <person name="Gohl D.M."/>
            <person name="Silverstein K.A.T."/>
            <person name="Koren S."/>
            <person name="Bechman K.B."/>
            <person name="Herman A."/>
            <person name="Abrahante J.E."/>
            <person name="Garbe J."/>
        </authorList>
    </citation>
    <scope>NUCLEOTIDE SEQUENCE</scope>
    <source>
        <strain evidence="1">Duluth1</strain>
        <tissue evidence="1">Whole animal</tissue>
    </source>
</reference>
<sequence length="62" mass="6889">MAVGQSGAFGVCVMFRLQPDTTSGTDYVKIRRQKTLANTVKDLKTKWENASTSLVQVSDVFY</sequence>
<keyword evidence="2" id="KW-1185">Reference proteome</keyword>
<dbReference type="AlphaFoldDB" id="A0A9D4NGU2"/>
<comment type="caution">
    <text evidence="1">The sequence shown here is derived from an EMBL/GenBank/DDBJ whole genome shotgun (WGS) entry which is preliminary data.</text>
</comment>
<reference evidence="1" key="1">
    <citation type="journal article" date="2019" name="bioRxiv">
        <title>The Genome of the Zebra Mussel, Dreissena polymorpha: A Resource for Invasive Species Research.</title>
        <authorList>
            <person name="McCartney M.A."/>
            <person name="Auch B."/>
            <person name="Kono T."/>
            <person name="Mallez S."/>
            <person name="Zhang Y."/>
            <person name="Obille A."/>
            <person name="Becker A."/>
            <person name="Abrahante J.E."/>
            <person name="Garbe J."/>
            <person name="Badalamenti J.P."/>
            <person name="Herman A."/>
            <person name="Mangelson H."/>
            <person name="Liachko I."/>
            <person name="Sullivan S."/>
            <person name="Sone E.D."/>
            <person name="Koren S."/>
            <person name="Silverstein K.A.T."/>
            <person name="Beckman K.B."/>
            <person name="Gohl D.M."/>
        </authorList>
    </citation>
    <scope>NUCLEOTIDE SEQUENCE</scope>
    <source>
        <strain evidence="1">Duluth1</strain>
        <tissue evidence="1">Whole animal</tissue>
    </source>
</reference>
<name>A0A9D4NGU2_DREPO</name>
<dbReference type="Proteomes" id="UP000828390">
    <property type="component" value="Unassembled WGS sequence"/>
</dbReference>